<evidence type="ECO:0000313" key="1">
    <source>
        <dbReference type="EMBL" id="KAK3268506.1"/>
    </source>
</evidence>
<protein>
    <submittedName>
        <fullName evidence="1">Uncharacterized protein</fullName>
    </submittedName>
</protein>
<keyword evidence="2" id="KW-1185">Reference proteome</keyword>
<accession>A0AAE0G096</accession>
<organism evidence="1 2">
    <name type="scientific">Cymbomonas tetramitiformis</name>
    <dbReference type="NCBI Taxonomy" id="36881"/>
    <lineage>
        <taxon>Eukaryota</taxon>
        <taxon>Viridiplantae</taxon>
        <taxon>Chlorophyta</taxon>
        <taxon>Pyramimonadophyceae</taxon>
        <taxon>Pyramimonadales</taxon>
        <taxon>Pyramimonadaceae</taxon>
        <taxon>Cymbomonas</taxon>
    </lineage>
</organism>
<dbReference type="GO" id="GO:0005794">
    <property type="term" value="C:Golgi apparatus"/>
    <property type="evidence" value="ECO:0007669"/>
    <property type="project" value="TreeGrafter"/>
</dbReference>
<proteinExistence type="predicted"/>
<dbReference type="PANTHER" id="PTHR46936">
    <property type="entry name" value="ARABINOSYLTRANSFERASE XEG113"/>
    <property type="match status" value="1"/>
</dbReference>
<sequence length="99" mass="11364">MGLSCDSRAQAPCHPWPPNQKWWDGTGMRSVFHMLRVDGLNPNTTIGVLPMVEFLNGHSFFVTQLHKKYNTKPVALHATYQFGDTPEYSYGKRERLRQA</sequence>
<reference evidence="1 2" key="1">
    <citation type="journal article" date="2015" name="Genome Biol. Evol.">
        <title>Comparative Genomics of a Bacterivorous Green Alga Reveals Evolutionary Causalities and Consequences of Phago-Mixotrophic Mode of Nutrition.</title>
        <authorList>
            <person name="Burns J.A."/>
            <person name="Paasch A."/>
            <person name="Narechania A."/>
            <person name="Kim E."/>
        </authorList>
    </citation>
    <scope>NUCLEOTIDE SEQUENCE [LARGE SCALE GENOMIC DNA]</scope>
    <source>
        <strain evidence="1 2">PLY_AMNH</strain>
    </source>
</reference>
<dbReference type="GO" id="GO:0052636">
    <property type="term" value="F:arabinosyltransferase activity"/>
    <property type="evidence" value="ECO:0007669"/>
    <property type="project" value="TreeGrafter"/>
</dbReference>
<comment type="caution">
    <text evidence="1">The sequence shown here is derived from an EMBL/GenBank/DDBJ whole genome shotgun (WGS) entry which is preliminary data.</text>
</comment>
<dbReference type="GO" id="GO:0052325">
    <property type="term" value="P:cell wall pectin biosynthetic process"/>
    <property type="evidence" value="ECO:0007669"/>
    <property type="project" value="TreeGrafter"/>
</dbReference>
<dbReference type="AlphaFoldDB" id="A0AAE0G096"/>
<dbReference type="EMBL" id="LGRX02011791">
    <property type="protein sequence ID" value="KAK3268506.1"/>
    <property type="molecule type" value="Genomic_DNA"/>
</dbReference>
<evidence type="ECO:0000313" key="2">
    <source>
        <dbReference type="Proteomes" id="UP001190700"/>
    </source>
</evidence>
<dbReference type="PANTHER" id="PTHR46936:SF1">
    <property type="entry name" value="ARABINOSYLTRANSFERASE XEG113"/>
    <property type="match status" value="1"/>
</dbReference>
<feature type="non-terminal residue" evidence="1">
    <location>
        <position position="99"/>
    </location>
</feature>
<name>A0AAE0G096_9CHLO</name>
<dbReference type="InterPro" id="IPR053250">
    <property type="entry name" value="Glycosyltransferase_77"/>
</dbReference>
<gene>
    <name evidence="1" type="ORF">CYMTET_22995</name>
</gene>
<dbReference type="Proteomes" id="UP001190700">
    <property type="component" value="Unassembled WGS sequence"/>
</dbReference>